<evidence type="ECO:0000256" key="2">
    <source>
        <dbReference type="ARBA" id="ARBA00022475"/>
    </source>
</evidence>
<evidence type="ECO:0000256" key="3">
    <source>
        <dbReference type="ARBA" id="ARBA00022692"/>
    </source>
</evidence>
<keyword evidence="3 8" id="KW-0812">Transmembrane</keyword>
<dbReference type="GO" id="GO:0005886">
    <property type="term" value="C:plasma membrane"/>
    <property type="evidence" value="ECO:0007669"/>
    <property type="project" value="UniProtKB-SubCell"/>
</dbReference>
<dbReference type="CDD" id="cd03392">
    <property type="entry name" value="PAP2_like_2"/>
    <property type="match status" value="1"/>
</dbReference>
<evidence type="ECO:0000313" key="11">
    <source>
        <dbReference type="Proteomes" id="UP000562124"/>
    </source>
</evidence>
<feature type="region of interest" description="Disordered" evidence="7">
    <location>
        <begin position="238"/>
        <end position="257"/>
    </location>
</feature>
<feature type="transmembrane region" description="Helical" evidence="8">
    <location>
        <begin position="210"/>
        <end position="227"/>
    </location>
</feature>
<dbReference type="PANTHER" id="PTHR14969:SF62">
    <property type="entry name" value="DECAPRENYLPHOSPHORYL-5-PHOSPHORIBOSE PHOSPHATASE RV3807C-RELATED"/>
    <property type="match status" value="1"/>
</dbReference>
<dbReference type="Gene3D" id="1.20.144.10">
    <property type="entry name" value="Phosphatidic acid phosphatase type 2/haloperoxidase"/>
    <property type="match status" value="1"/>
</dbReference>
<comment type="caution">
    <text evidence="10">The sequence shown here is derived from an EMBL/GenBank/DDBJ whole genome shotgun (WGS) entry which is preliminary data.</text>
</comment>
<dbReference type="PANTHER" id="PTHR14969">
    <property type="entry name" value="SPHINGOSINE-1-PHOSPHATE PHOSPHOHYDROLASE"/>
    <property type="match status" value="1"/>
</dbReference>
<evidence type="ECO:0000256" key="6">
    <source>
        <dbReference type="ARBA" id="ARBA00023136"/>
    </source>
</evidence>
<dbReference type="InterPro" id="IPR036938">
    <property type="entry name" value="PAP2/HPO_sf"/>
</dbReference>
<dbReference type="Pfam" id="PF01569">
    <property type="entry name" value="PAP2"/>
    <property type="match status" value="1"/>
</dbReference>
<keyword evidence="2" id="KW-1003">Cell membrane</keyword>
<feature type="domain" description="Phosphatidic acid phosphatase type 2/haloperoxidase" evidence="9">
    <location>
        <begin position="108"/>
        <end position="225"/>
    </location>
</feature>
<accession>A0A7Y0QJ88</accession>
<dbReference type="SMART" id="SM00014">
    <property type="entry name" value="acidPPc"/>
    <property type="match status" value="1"/>
</dbReference>
<feature type="transmembrane region" description="Helical" evidence="8">
    <location>
        <begin position="110"/>
        <end position="131"/>
    </location>
</feature>
<dbReference type="GO" id="GO:0016787">
    <property type="term" value="F:hydrolase activity"/>
    <property type="evidence" value="ECO:0007669"/>
    <property type="project" value="UniProtKB-KW"/>
</dbReference>
<proteinExistence type="predicted"/>
<feature type="transmembrane region" description="Helical" evidence="8">
    <location>
        <begin position="181"/>
        <end position="204"/>
    </location>
</feature>
<evidence type="ECO:0000259" key="9">
    <source>
        <dbReference type="SMART" id="SM00014"/>
    </source>
</evidence>
<protein>
    <submittedName>
        <fullName evidence="10">Phosphatase PAP2 family protein</fullName>
    </submittedName>
</protein>
<feature type="transmembrane region" description="Helical" evidence="8">
    <location>
        <begin position="75"/>
        <end position="103"/>
    </location>
</feature>
<keyword evidence="4" id="KW-0378">Hydrolase</keyword>
<keyword evidence="6 8" id="KW-0472">Membrane</keyword>
<sequence>MTTGHTPGPLGVRVRELYRSSPMLWVVVPGLVLVVVGVAAFAGLLDAVQERDDITVFDRPVLAWLVSVRGDTATAVLSAVTLVSGPVVLPILVAAGCLTWGLVRREWWRPLLLVAAMVGSTLLSLAIKGLVARPRPPLDTMDVPGSETTQSFPSGHTIGAATLLLVAGYLVASRRLTARAFVVWIVAAVVGIGAVGLSRLYLGYHFLTDVLGAVALAVAVLGIVTVVDRLHVLRGLPPGEPPPRWRPRQDSNLQPTD</sequence>
<dbReference type="EMBL" id="JABCJJ010000023">
    <property type="protein sequence ID" value="NMR21107.1"/>
    <property type="molecule type" value="Genomic_DNA"/>
</dbReference>
<comment type="subcellular location">
    <subcellularLocation>
        <location evidence="1">Cell membrane</location>
        <topology evidence="1">Multi-pass membrane protein</topology>
    </subcellularLocation>
</comment>
<organism evidence="10 11">
    <name type="scientific">Cellulomonas fimi</name>
    <dbReference type="NCBI Taxonomy" id="1708"/>
    <lineage>
        <taxon>Bacteria</taxon>
        <taxon>Bacillati</taxon>
        <taxon>Actinomycetota</taxon>
        <taxon>Actinomycetes</taxon>
        <taxon>Micrococcales</taxon>
        <taxon>Cellulomonadaceae</taxon>
        <taxon>Cellulomonas</taxon>
    </lineage>
</organism>
<dbReference type="AlphaFoldDB" id="A0A7Y0QJ88"/>
<gene>
    <name evidence="10" type="ORF">HIR71_12905</name>
</gene>
<reference evidence="10 11" key="1">
    <citation type="submission" date="2020-04" db="EMBL/GenBank/DDBJ databases">
        <title>Sequencing and Assembly of C. fimi.</title>
        <authorList>
            <person name="Ramsey A.R."/>
        </authorList>
    </citation>
    <scope>NUCLEOTIDE SEQUENCE [LARGE SCALE GENOMIC DNA]</scope>
    <source>
        <strain evidence="10 11">SB</strain>
    </source>
</reference>
<evidence type="ECO:0000256" key="5">
    <source>
        <dbReference type="ARBA" id="ARBA00022989"/>
    </source>
</evidence>
<dbReference type="Proteomes" id="UP000562124">
    <property type="component" value="Unassembled WGS sequence"/>
</dbReference>
<keyword evidence="11" id="KW-1185">Reference proteome</keyword>
<evidence type="ECO:0000256" key="1">
    <source>
        <dbReference type="ARBA" id="ARBA00004651"/>
    </source>
</evidence>
<evidence type="ECO:0000256" key="8">
    <source>
        <dbReference type="SAM" id="Phobius"/>
    </source>
</evidence>
<evidence type="ECO:0000256" key="7">
    <source>
        <dbReference type="SAM" id="MobiDB-lite"/>
    </source>
</evidence>
<name>A0A7Y0QJ88_CELFI</name>
<dbReference type="SUPFAM" id="SSF48317">
    <property type="entry name" value="Acid phosphatase/Vanadium-dependent haloperoxidase"/>
    <property type="match status" value="1"/>
</dbReference>
<evidence type="ECO:0000313" key="10">
    <source>
        <dbReference type="EMBL" id="NMR21107.1"/>
    </source>
</evidence>
<evidence type="ECO:0000256" key="4">
    <source>
        <dbReference type="ARBA" id="ARBA00022801"/>
    </source>
</evidence>
<dbReference type="InterPro" id="IPR000326">
    <property type="entry name" value="PAP2/HPO"/>
</dbReference>
<keyword evidence="5 8" id="KW-1133">Transmembrane helix</keyword>
<feature type="transmembrane region" description="Helical" evidence="8">
    <location>
        <begin position="151"/>
        <end position="172"/>
    </location>
</feature>
<feature type="transmembrane region" description="Helical" evidence="8">
    <location>
        <begin position="23"/>
        <end position="45"/>
    </location>
</feature>